<feature type="transmembrane region" description="Helical" evidence="6">
    <location>
        <begin position="558"/>
        <end position="585"/>
    </location>
</feature>
<dbReference type="eggNOG" id="COG1297">
    <property type="taxonomic scope" value="Bacteria"/>
</dbReference>
<dbReference type="Proteomes" id="UP000000496">
    <property type="component" value="Chromosome gsn.131"/>
</dbReference>
<dbReference type="HOGENOM" id="CLU_018238_0_0_0"/>
<evidence type="ECO:0000313" key="8">
    <source>
        <dbReference type="Proteomes" id="UP000000496"/>
    </source>
</evidence>
<dbReference type="InterPro" id="IPR045035">
    <property type="entry name" value="YSL-like"/>
</dbReference>
<feature type="transmembrane region" description="Helical" evidence="6">
    <location>
        <begin position="49"/>
        <end position="69"/>
    </location>
</feature>
<feature type="transmembrane region" description="Helical" evidence="6">
    <location>
        <begin position="521"/>
        <end position="546"/>
    </location>
</feature>
<organism evidence="7 8">
    <name type="scientific">Simkania negevensis (strain ATCC VR-1471 / DSM 27360 / Z)</name>
    <dbReference type="NCBI Taxonomy" id="331113"/>
    <lineage>
        <taxon>Bacteria</taxon>
        <taxon>Pseudomonadati</taxon>
        <taxon>Chlamydiota</taxon>
        <taxon>Chlamydiia</taxon>
        <taxon>Parachlamydiales</taxon>
        <taxon>Simkaniaceae</taxon>
        <taxon>Simkania</taxon>
    </lineage>
</organism>
<feature type="transmembrane region" description="Helical" evidence="6">
    <location>
        <begin position="165"/>
        <end position="188"/>
    </location>
</feature>
<feature type="transmembrane region" description="Helical" evidence="6">
    <location>
        <begin position="597"/>
        <end position="615"/>
    </location>
</feature>
<dbReference type="AlphaFoldDB" id="F8L5S4"/>
<feature type="transmembrane region" description="Helical" evidence="6">
    <location>
        <begin position="350"/>
        <end position="375"/>
    </location>
</feature>
<evidence type="ECO:0000313" key="7">
    <source>
        <dbReference type="EMBL" id="CCB88066.1"/>
    </source>
</evidence>
<reference evidence="7 8" key="2">
    <citation type="journal article" date="2011" name="Mol. Biol. Evol.">
        <title>Unity in variety--the pan-genome of the Chlamydiae.</title>
        <authorList>
            <person name="Collingro A."/>
            <person name="Tischler P."/>
            <person name="Weinmaier T."/>
            <person name="Penz T."/>
            <person name="Heinz E."/>
            <person name="Brunham R.C."/>
            <person name="Read T.D."/>
            <person name="Bavoil P.M."/>
            <person name="Sachse K."/>
            <person name="Kahane S."/>
            <person name="Friedman M.G."/>
            <person name="Rattei T."/>
            <person name="Myers G.S."/>
            <person name="Horn M."/>
        </authorList>
    </citation>
    <scope>NUCLEOTIDE SEQUENCE [LARGE SCALE GENOMIC DNA]</scope>
    <source>
        <strain evidence="8">ATCC VR-1471 / Z</strain>
    </source>
</reference>
<evidence type="ECO:0000256" key="2">
    <source>
        <dbReference type="ARBA" id="ARBA00022448"/>
    </source>
</evidence>
<reference key="1">
    <citation type="journal article" date="2011" name="Mol. Biol. Evol.">
        <title>Unity in variety -- the pan-genome of the Chlamydiae.</title>
        <authorList>
            <person name="Collingro A."/>
            <person name="Tischler P."/>
            <person name="Weinmaier T."/>
            <person name="Penz T."/>
            <person name="Heinz E."/>
            <person name="Brunham R.C."/>
            <person name="Read T.D."/>
            <person name="Bavoil P.M."/>
            <person name="Sachse K."/>
            <person name="Kahane S."/>
            <person name="Friedman M.G."/>
            <person name="Rattei T."/>
            <person name="Myers G.S.A."/>
            <person name="Horn M."/>
        </authorList>
    </citation>
    <scope>NUCLEOTIDE SEQUENCE</scope>
    <source>
        <strain>Z</strain>
    </source>
</reference>
<dbReference type="PANTHER" id="PTHR31645:SF0">
    <property type="entry name" value="OLIGOPEPTIDE TRANSPORTER YGL114W-RELATED"/>
    <property type="match status" value="1"/>
</dbReference>
<dbReference type="NCBIfam" id="TIGR00733">
    <property type="entry name" value="OPT family oligopeptide transporter"/>
    <property type="match status" value="1"/>
</dbReference>
<feature type="transmembrane region" description="Helical" evidence="6">
    <location>
        <begin position="324"/>
        <end position="343"/>
    </location>
</feature>
<evidence type="ECO:0000256" key="6">
    <source>
        <dbReference type="SAM" id="Phobius"/>
    </source>
</evidence>
<dbReference type="GO" id="GO:0016020">
    <property type="term" value="C:membrane"/>
    <property type="evidence" value="ECO:0007669"/>
    <property type="project" value="UniProtKB-SubCell"/>
</dbReference>
<dbReference type="Pfam" id="PF03169">
    <property type="entry name" value="OPT"/>
    <property type="match status" value="1"/>
</dbReference>
<accession>F8L5S4</accession>
<keyword evidence="2" id="KW-0813">Transport</keyword>
<evidence type="ECO:0000256" key="4">
    <source>
        <dbReference type="ARBA" id="ARBA00022989"/>
    </source>
</evidence>
<dbReference type="STRING" id="331113.SNE_A01890"/>
<feature type="transmembrane region" description="Helical" evidence="6">
    <location>
        <begin position="110"/>
        <end position="129"/>
    </location>
</feature>
<evidence type="ECO:0000256" key="5">
    <source>
        <dbReference type="ARBA" id="ARBA00023136"/>
    </source>
</evidence>
<dbReference type="PANTHER" id="PTHR31645">
    <property type="entry name" value="OLIGOPEPTIDE TRANSPORTER YGL114W-RELATED"/>
    <property type="match status" value="1"/>
</dbReference>
<dbReference type="NCBIfam" id="TIGR00728">
    <property type="entry name" value="OPT_sfam"/>
    <property type="match status" value="1"/>
</dbReference>
<gene>
    <name evidence="7" type="ordered locus">SNE_A01890</name>
</gene>
<dbReference type="InterPro" id="IPR004813">
    <property type="entry name" value="OPT"/>
</dbReference>
<evidence type="ECO:0000256" key="3">
    <source>
        <dbReference type="ARBA" id="ARBA00022692"/>
    </source>
</evidence>
<proteinExistence type="predicted"/>
<feature type="transmembrane region" description="Helical" evidence="6">
    <location>
        <begin position="21"/>
        <end position="43"/>
    </location>
</feature>
<keyword evidence="4 6" id="KW-1133">Transmembrane helix</keyword>
<evidence type="ECO:0000256" key="1">
    <source>
        <dbReference type="ARBA" id="ARBA00004141"/>
    </source>
</evidence>
<feature type="transmembrane region" description="Helical" evidence="6">
    <location>
        <begin position="497"/>
        <end position="515"/>
    </location>
</feature>
<name>F8L5S4_SIMNZ</name>
<feature type="transmembrane region" description="Helical" evidence="6">
    <location>
        <begin position="81"/>
        <end position="104"/>
    </location>
</feature>
<feature type="transmembrane region" description="Helical" evidence="6">
    <location>
        <begin position="406"/>
        <end position="426"/>
    </location>
</feature>
<comment type="subcellular location">
    <subcellularLocation>
        <location evidence="1">Membrane</location>
        <topology evidence="1">Multi-pass membrane protein</topology>
    </subcellularLocation>
</comment>
<keyword evidence="3 6" id="KW-0812">Transmembrane</keyword>
<keyword evidence="8" id="KW-1185">Reference proteome</keyword>
<dbReference type="RefSeq" id="WP_013942533.1">
    <property type="nucleotide sequence ID" value="NC_015713.1"/>
</dbReference>
<keyword evidence="5 6" id="KW-0472">Membrane</keyword>
<feature type="transmembrane region" description="Helical" evidence="6">
    <location>
        <begin position="446"/>
        <end position="466"/>
    </location>
</feature>
<dbReference type="KEGG" id="sng:SNE_A01890"/>
<dbReference type="GO" id="GO:0035673">
    <property type="term" value="F:oligopeptide transmembrane transporter activity"/>
    <property type="evidence" value="ECO:0007669"/>
    <property type="project" value="InterPro"/>
</dbReference>
<protein>
    <submittedName>
        <fullName evidence="7">Putative oligopeptide transporter HI_0561</fullName>
    </submittedName>
</protein>
<sequence length="621" mass="67033">MKDHLSDFKPFVASTERQKEFSWRAIILGIILSVFFAIGNAYLGLKVGMTISASIPAAVMSMAILRAFFRNVSILENNIVQTVAAVGEGLAAGVIFTIPALFILGDKPPILNIFLLAVLGGILGVLFMIPMRRYIIVQEHGILPFPEGTACAEILKAGEKSQPNAILALWGIIIGALYKTLNGAFYLWNETMNFVIKPYEKAVFGMDGTPALLGVGYIIGPRISAVLFAGGALGWWVLIPLIKMFGEGMTTVFPATTPISQMESIDIWSNYIRYIGAGAVAAGGLITLFRIIPVIRRTMIEMLREVFHLFKMKKRDVERTDHDISLSYLLLGSLAIIIALWAFPGFHLNIVTIILLVVLGFFFVAVTSITVGIVGSSSSPVSGMTITTLLITCLILLGLGWTSRVYLLGAITMSAVANIAIALGSTTSQDLKTGFLLGATPRSQQIAEIIGLFLPAIAIGFTIYLLDDVYKFGSTKLPAPQATLMALIAKGVIQQQLPLTLVIIGVVLGFLVYFMRVSVLAFAIGLYLPISLSTSVMFGGLIHLIFEHFSKDEKSLGRGILMASGLVAGDACMGVIIALLAVLGWIPASKPGLLSDWFSLAFFIVLSLFLGFISYKKFKAK</sequence>
<feature type="transmembrane region" description="Helical" evidence="6">
    <location>
        <begin position="381"/>
        <end position="399"/>
    </location>
</feature>
<feature type="transmembrane region" description="Helical" evidence="6">
    <location>
        <begin position="215"/>
        <end position="239"/>
    </location>
</feature>
<dbReference type="OrthoDB" id="9809340at2"/>
<dbReference type="EMBL" id="FR872582">
    <property type="protein sequence ID" value="CCB88066.1"/>
    <property type="molecule type" value="Genomic_DNA"/>
</dbReference>
<feature type="transmembrane region" description="Helical" evidence="6">
    <location>
        <begin position="271"/>
        <end position="292"/>
    </location>
</feature>
<dbReference type="InterPro" id="IPR004814">
    <property type="entry name" value="Oligopep_transpt"/>
</dbReference>